<evidence type="ECO:0000313" key="5">
    <source>
        <dbReference type="Proteomes" id="UP001157126"/>
    </source>
</evidence>
<gene>
    <name evidence="3" type="primary">pgl_2</name>
    <name evidence="2" type="synonym">pgl_1</name>
    <name evidence="4" type="synonym">pgl_3</name>
    <name evidence="2" type="ORF">GCM10025883_00430</name>
    <name evidence="3" type="ORF">GCM10025883_44260</name>
    <name evidence="4" type="ORF">GCM10025883_45750</name>
</gene>
<evidence type="ECO:0000256" key="1">
    <source>
        <dbReference type="ARBA" id="ARBA00005564"/>
    </source>
</evidence>
<dbReference type="RefSeq" id="WP_284302084.1">
    <property type="nucleotide sequence ID" value="NZ_BSUO01000001.1"/>
</dbReference>
<name>A0ABQ6IY96_9MICO</name>
<dbReference type="Proteomes" id="UP001157126">
    <property type="component" value="Unassembled WGS sequence"/>
</dbReference>
<dbReference type="InterPro" id="IPR050282">
    <property type="entry name" value="Cycloisomerase_2"/>
</dbReference>
<reference evidence="3" key="1">
    <citation type="journal article" date="2014" name="Int. J. Syst. Evol. Microbiol.">
        <title>Complete genome of a new Firmicutes species belonging to the dominant human colonic microbiota ('Ruminococcus bicirculans') reveals two chromosomes and a selective capacity to utilize plant glucans.</title>
        <authorList>
            <consortium name="NISC Comparative Sequencing Program"/>
            <person name="Wegmann U."/>
            <person name="Louis P."/>
            <person name="Goesmann A."/>
            <person name="Henrissat B."/>
            <person name="Duncan S.H."/>
            <person name="Flint H.J."/>
        </authorList>
    </citation>
    <scope>NUCLEOTIDE SEQUENCE</scope>
    <source>
        <strain evidence="3">NBRC 113072</strain>
    </source>
</reference>
<dbReference type="SUPFAM" id="SSF51004">
    <property type="entry name" value="C-terminal (heme d1) domain of cytochrome cd1-nitrite reductase"/>
    <property type="match status" value="1"/>
</dbReference>
<dbReference type="InterPro" id="IPR011048">
    <property type="entry name" value="Haem_d1_sf"/>
</dbReference>
<dbReference type="EMBL" id="BSUO01000001">
    <property type="protein sequence ID" value="GMA37998.1"/>
    <property type="molecule type" value="Genomic_DNA"/>
</dbReference>
<dbReference type="InterPro" id="IPR015943">
    <property type="entry name" value="WD40/YVTN_repeat-like_dom_sf"/>
</dbReference>
<dbReference type="PANTHER" id="PTHR30344:SF1">
    <property type="entry name" value="6-PHOSPHOGLUCONOLACTONASE"/>
    <property type="match status" value="1"/>
</dbReference>
<organism evidence="3 5">
    <name type="scientific">Mobilicoccus caccae</name>
    <dbReference type="NCBI Taxonomy" id="1859295"/>
    <lineage>
        <taxon>Bacteria</taxon>
        <taxon>Bacillati</taxon>
        <taxon>Actinomycetota</taxon>
        <taxon>Actinomycetes</taxon>
        <taxon>Micrococcales</taxon>
        <taxon>Dermatophilaceae</taxon>
        <taxon>Mobilicoccus</taxon>
    </lineage>
</organism>
<accession>A0ABQ6IY96</accession>
<comment type="caution">
    <text evidence="3">The sequence shown here is derived from an EMBL/GenBank/DDBJ whole genome shotgun (WGS) entry which is preliminary data.</text>
</comment>
<comment type="similarity">
    <text evidence="1">Belongs to the cycloisomerase 2 family.</text>
</comment>
<evidence type="ECO:0000313" key="2">
    <source>
        <dbReference type="EMBL" id="GMA37998.1"/>
    </source>
</evidence>
<reference evidence="3" key="3">
    <citation type="submission" date="2023-02" db="EMBL/GenBank/DDBJ databases">
        <authorList>
            <person name="Sun Q."/>
            <person name="Mori K."/>
        </authorList>
    </citation>
    <scope>NUCLEOTIDE SEQUENCE</scope>
    <source>
        <strain evidence="3">NBRC 113072</strain>
    </source>
</reference>
<dbReference type="EMBL" id="BSUO01000001">
    <property type="protein sequence ID" value="GMA42381.1"/>
    <property type="molecule type" value="Genomic_DNA"/>
</dbReference>
<dbReference type="Pfam" id="PF10282">
    <property type="entry name" value="Lactonase"/>
    <property type="match status" value="1"/>
</dbReference>
<protein>
    <submittedName>
        <fullName evidence="3">6-phosphogluconolactonase</fullName>
    </submittedName>
</protein>
<keyword evidence="5" id="KW-1185">Reference proteome</keyword>
<dbReference type="Gene3D" id="2.130.10.10">
    <property type="entry name" value="YVTN repeat-like/Quinoprotein amine dehydrogenase"/>
    <property type="match status" value="1"/>
</dbReference>
<dbReference type="InterPro" id="IPR019405">
    <property type="entry name" value="Lactonase_7-beta_prop"/>
</dbReference>
<evidence type="ECO:0000313" key="4">
    <source>
        <dbReference type="EMBL" id="GMA42530.1"/>
    </source>
</evidence>
<dbReference type="EMBL" id="BSUO01000003">
    <property type="protein sequence ID" value="GMA42530.1"/>
    <property type="molecule type" value="Genomic_DNA"/>
</dbReference>
<sequence length="334" mass="34952">MTSLVLVANAGDGTITSLRLHPGDDPRLETLTTTRVGDGCGTLAVDPENALVYAATKEPSVVTLRVDRESGALTEIARTQIEETLAYISLGRGGSIVLGASYDGACAMTWPVADGVLGERVSRVEHANAHCVLPVGEHVYVVALGDDEIGQYRLGADGELVALDPATASAPQGSGPRHLVVDGTNAYAVTEFSAEAIRYDVAGDGTLTRGEAVRIDDPAAGLGHSDIDADPAKEHLRWGAEVRRVGPWLLCSERTASTIATVRVGDDGHLGEVVAVTPTEKQPRAFGITPDGRHVVAVGEKSPHAALSRIEDDGSLTLLGRADVGQTARWVSFI</sequence>
<evidence type="ECO:0000313" key="3">
    <source>
        <dbReference type="EMBL" id="GMA42381.1"/>
    </source>
</evidence>
<reference evidence="5" key="2">
    <citation type="journal article" date="2019" name="Int. J. Syst. Evol. Microbiol.">
        <title>The Global Catalogue of Microorganisms (GCM) 10K type strain sequencing project: providing services to taxonomists for standard genome sequencing and annotation.</title>
        <authorList>
            <consortium name="The Broad Institute Genomics Platform"/>
            <consortium name="The Broad Institute Genome Sequencing Center for Infectious Disease"/>
            <person name="Wu L."/>
            <person name="Ma J."/>
        </authorList>
    </citation>
    <scope>NUCLEOTIDE SEQUENCE [LARGE SCALE GENOMIC DNA]</scope>
    <source>
        <strain evidence="5">NBRC 113072</strain>
    </source>
</reference>
<dbReference type="PANTHER" id="PTHR30344">
    <property type="entry name" value="6-PHOSPHOGLUCONOLACTONASE-RELATED"/>
    <property type="match status" value="1"/>
</dbReference>
<proteinExistence type="inferred from homology"/>